<evidence type="ECO:0000256" key="2">
    <source>
        <dbReference type="ARBA" id="ARBA00029447"/>
    </source>
</evidence>
<evidence type="ECO:0000256" key="4">
    <source>
        <dbReference type="SAM" id="Phobius"/>
    </source>
</evidence>
<gene>
    <name evidence="7" type="ORF">FF100_06625</name>
</gene>
<evidence type="ECO:0000313" key="8">
    <source>
        <dbReference type="Proteomes" id="UP000305267"/>
    </source>
</evidence>
<name>A0A5C4LR01_9HYPH</name>
<dbReference type="PANTHER" id="PTHR32089">
    <property type="entry name" value="METHYL-ACCEPTING CHEMOTAXIS PROTEIN MCPB"/>
    <property type="match status" value="1"/>
</dbReference>
<dbReference type="Proteomes" id="UP000305267">
    <property type="component" value="Unassembled WGS sequence"/>
</dbReference>
<feature type="domain" description="HAMP" evidence="6">
    <location>
        <begin position="365"/>
        <end position="418"/>
    </location>
</feature>
<evidence type="ECO:0000256" key="1">
    <source>
        <dbReference type="ARBA" id="ARBA00023224"/>
    </source>
</evidence>
<dbReference type="GO" id="GO:0007165">
    <property type="term" value="P:signal transduction"/>
    <property type="evidence" value="ECO:0007669"/>
    <property type="project" value="UniProtKB-KW"/>
</dbReference>
<proteinExistence type="inferred from homology"/>
<feature type="domain" description="Methyl-accepting transducer" evidence="5">
    <location>
        <begin position="452"/>
        <end position="695"/>
    </location>
</feature>
<dbReference type="CDD" id="cd06225">
    <property type="entry name" value="HAMP"/>
    <property type="match status" value="1"/>
</dbReference>
<keyword evidence="4" id="KW-0472">Membrane</keyword>
<dbReference type="PANTHER" id="PTHR32089:SF112">
    <property type="entry name" value="LYSOZYME-LIKE PROTEIN-RELATED"/>
    <property type="match status" value="1"/>
</dbReference>
<dbReference type="SMART" id="SM00304">
    <property type="entry name" value="HAMP"/>
    <property type="match status" value="1"/>
</dbReference>
<organism evidence="7 8">
    <name type="scientific">Methylobacterium terricola</name>
    <dbReference type="NCBI Taxonomy" id="2583531"/>
    <lineage>
        <taxon>Bacteria</taxon>
        <taxon>Pseudomonadati</taxon>
        <taxon>Pseudomonadota</taxon>
        <taxon>Alphaproteobacteria</taxon>
        <taxon>Hyphomicrobiales</taxon>
        <taxon>Methylobacteriaceae</taxon>
        <taxon>Methylobacterium</taxon>
    </lineage>
</organism>
<dbReference type="PROSITE" id="PS50111">
    <property type="entry name" value="CHEMOTAXIS_TRANSDUC_2"/>
    <property type="match status" value="1"/>
</dbReference>
<accession>A0A5C4LR01</accession>
<dbReference type="Pfam" id="PF00015">
    <property type="entry name" value="MCPsignal"/>
    <property type="match status" value="1"/>
</dbReference>
<keyword evidence="8" id="KW-1185">Reference proteome</keyword>
<dbReference type="SUPFAM" id="SSF58104">
    <property type="entry name" value="Methyl-accepting chemotaxis protein (MCP) signaling domain"/>
    <property type="match status" value="1"/>
</dbReference>
<dbReference type="SMART" id="SM00283">
    <property type="entry name" value="MA"/>
    <property type="match status" value="1"/>
</dbReference>
<keyword evidence="1 3" id="KW-0807">Transducer</keyword>
<evidence type="ECO:0000256" key="3">
    <source>
        <dbReference type="PROSITE-ProRule" id="PRU00284"/>
    </source>
</evidence>
<dbReference type="Pfam" id="PF00672">
    <property type="entry name" value="HAMP"/>
    <property type="match status" value="1"/>
</dbReference>
<keyword evidence="4" id="KW-0812">Transmembrane</keyword>
<dbReference type="PROSITE" id="PS50885">
    <property type="entry name" value="HAMP"/>
    <property type="match status" value="1"/>
</dbReference>
<evidence type="ECO:0000259" key="5">
    <source>
        <dbReference type="PROSITE" id="PS50111"/>
    </source>
</evidence>
<evidence type="ECO:0000313" key="7">
    <source>
        <dbReference type="EMBL" id="TNC15222.1"/>
    </source>
</evidence>
<dbReference type="GO" id="GO:0016020">
    <property type="term" value="C:membrane"/>
    <property type="evidence" value="ECO:0007669"/>
    <property type="project" value="InterPro"/>
</dbReference>
<comment type="caution">
    <text evidence="7">The sequence shown here is derived from an EMBL/GenBank/DDBJ whole genome shotgun (WGS) entry which is preliminary data.</text>
</comment>
<dbReference type="InterPro" id="IPR003660">
    <property type="entry name" value="HAMP_dom"/>
</dbReference>
<dbReference type="Gene3D" id="1.10.8.500">
    <property type="entry name" value="HAMP domain in histidine kinase"/>
    <property type="match status" value="1"/>
</dbReference>
<dbReference type="InterPro" id="IPR004089">
    <property type="entry name" value="MCPsignal_dom"/>
</dbReference>
<evidence type="ECO:0000259" key="6">
    <source>
        <dbReference type="PROSITE" id="PS50885"/>
    </source>
</evidence>
<comment type="similarity">
    <text evidence="2">Belongs to the methyl-accepting chemotaxis (MCP) protein family.</text>
</comment>
<dbReference type="EMBL" id="VDDA01000002">
    <property type="protein sequence ID" value="TNC15222.1"/>
    <property type="molecule type" value="Genomic_DNA"/>
</dbReference>
<feature type="transmembrane region" description="Helical" evidence="4">
    <location>
        <begin position="21"/>
        <end position="42"/>
    </location>
</feature>
<protein>
    <submittedName>
        <fullName evidence="7">HAMP domain-containing protein</fullName>
    </submittedName>
</protein>
<reference evidence="7 8" key="1">
    <citation type="submission" date="2019-06" db="EMBL/GenBank/DDBJ databases">
        <title>Genome of Methylobacterium sp. 17Sr1-39.</title>
        <authorList>
            <person name="Seo T."/>
        </authorList>
    </citation>
    <scope>NUCLEOTIDE SEQUENCE [LARGE SCALE GENOMIC DNA]</scope>
    <source>
        <strain evidence="7 8">17Sr1-39</strain>
    </source>
</reference>
<dbReference type="AlphaFoldDB" id="A0A5C4LR01"/>
<dbReference type="OrthoDB" id="3289104at2"/>
<keyword evidence="4" id="KW-1133">Transmembrane helix</keyword>
<dbReference type="Gene3D" id="1.10.287.950">
    <property type="entry name" value="Methyl-accepting chemotaxis protein"/>
    <property type="match status" value="1"/>
</dbReference>
<feature type="transmembrane region" description="Helical" evidence="4">
    <location>
        <begin position="343"/>
        <end position="365"/>
    </location>
</feature>
<sequence length="715" mass="74364">MHLAISACIDFLSRNPDMRTLILSVRGSLFLIVGFLGLALIADLAVRAWSAWEVVTTADIAKRDAAADKAVLNALQALRFERTNSLAALRVDSSGMQAARQKLAQMRSDLDSAMREIDGQASGFVEARLATTATAVRSEYRALITLRSALDDAFGKVDGRDATLADRWAKQADQTLVTLASLSTALGDRIKRLTSETRALVNIKNSAWHARSTVGSAYAILTQAVAQRRPLTAPEVEAVAGELGKADAHWASVQAEAHRSGITDAIRQNIATAQAAMFSDENARFRQSIRDGLVSGHLPVSLMEFQADNGVRQRTILTVATSAMDQVVAVTESAVARARREMMVMSAVILAALIVSLGGLAVTLFRVTRPLTAMQGAMSRLSHGDLAVLVPELGRRDEIGAMAGAVQGFKDSLIRMKALETETALARASAEEQRRAGMRQMAEAFERSVGGIVDQVSASSSALQATAQTMTTTATRTATQSGAVATAAEQASSNVDAVAVAAEELGASVREIGRQVDGSARLAGAAVAEAGHTAGHVRALTEATARIGDVVELISSIAAQTNLLALNATIEAARAGAAGRGFAVVAAEVKELAGQTAKATEEITSQIAAIQATTGQTATAIGTIAARIEEISGVATSIATAVEEQDAATQEIVRNIAQAAAGTGEVTGNIAGVAGAAEETGAAARQVLTSASELSRQSQHLGAEVSRFLATVRAA</sequence>